<dbReference type="OrthoDB" id="5867237at2"/>
<keyword evidence="1" id="KW-0472">Membrane</keyword>
<organism evidence="2 3">
    <name type="scientific">Vibrio aerogenes CECT 7868</name>
    <dbReference type="NCBI Taxonomy" id="1216006"/>
    <lineage>
        <taxon>Bacteria</taxon>
        <taxon>Pseudomonadati</taxon>
        <taxon>Pseudomonadota</taxon>
        <taxon>Gammaproteobacteria</taxon>
        <taxon>Vibrionales</taxon>
        <taxon>Vibrionaceae</taxon>
        <taxon>Vibrio</taxon>
    </lineage>
</organism>
<dbReference type="Proteomes" id="UP000184608">
    <property type="component" value="Unassembled WGS sequence"/>
</dbReference>
<name>A0A1M6DDM7_9VIBR</name>
<dbReference type="STRING" id="1216006.VA7868_04199"/>
<evidence type="ECO:0000313" key="3">
    <source>
        <dbReference type="Proteomes" id="UP000184608"/>
    </source>
</evidence>
<keyword evidence="1" id="KW-0812">Transmembrane</keyword>
<feature type="transmembrane region" description="Helical" evidence="1">
    <location>
        <begin position="100"/>
        <end position="120"/>
    </location>
</feature>
<sequence>MTIQQTNKNSFKTANWRLRSGQRETTSSGVEKLALSPLPVTTGHTPLAVTKLIHINEQGVLELRNVSLAIGITQMYLLSISIGTLLITMPWILISIYNVFIPFFPMSLGFSLLIGGAFYYQIKDSYRAAISDIPIIFHPCKKELLISWVKQQSLRPSLFGSLNNDGYSKSSDKLVFCTFIGFLFFSVSWAILSVGLFINIPNEKDEVIQIVCIAMMLVGLIVLYFPLKPWLTYFRESRKNPTQHYIAGIPWEEVAVEFHQLGAMGYLGARSMYQLSLVCPLPDEADKRYTVSLPVYSQQEAFCLYELIRDYMEHGAKGLEHTAAAKLQTEAPDYGRAAFKKELEANEGNPLWVIWHTLTLRYFAHRYLEWTLDVLPKKNIHREAAIQWSQPIPESEWAKPSEQLQEANRRVRELYAKGLDWESPEVQAVLREYERV</sequence>
<evidence type="ECO:0000313" key="2">
    <source>
        <dbReference type="EMBL" id="SHI71303.1"/>
    </source>
</evidence>
<keyword evidence="1" id="KW-1133">Transmembrane helix</keyword>
<dbReference type="EMBL" id="FQXZ01000046">
    <property type="protein sequence ID" value="SHI71303.1"/>
    <property type="molecule type" value="Genomic_DNA"/>
</dbReference>
<proteinExistence type="predicted"/>
<feature type="transmembrane region" description="Helical" evidence="1">
    <location>
        <begin position="207"/>
        <end position="227"/>
    </location>
</feature>
<accession>A0A1M6DDM7</accession>
<protein>
    <submittedName>
        <fullName evidence="2">Uncharacterized protein</fullName>
    </submittedName>
</protein>
<feature type="transmembrane region" description="Helical" evidence="1">
    <location>
        <begin position="75"/>
        <end position="94"/>
    </location>
</feature>
<evidence type="ECO:0000256" key="1">
    <source>
        <dbReference type="SAM" id="Phobius"/>
    </source>
</evidence>
<keyword evidence="3" id="KW-1185">Reference proteome</keyword>
<dbReference type="RefSeq" id="WP_139281698.1">
    <property type="nucleotide sequence ID" value="NZ_FQXZ01000046.1"/>
</dbReference>
<feature type="transmembrane region" description="Helical" evidence="1">
    <location>
        <begin position="174"/>
        <end position="201"/>
    </location>
</feature>
<dbReference type="AlphaFoldDB" id="A0A1M6DDM7"/>
<gene>
    <name evidence="2" type="ORF">VA7868_04199</name>
</gene>
<reference evidence="2 3" key="1">
    <citation type="submission" date="2016-11" db="EMBL/GenBank/DDBJ databases">
        <authorList>
            <person name="Jaros S."/>
            <person name="Januszkiewicz K."/>
            <person name="Wedrychowicz H."/>
        </authorList>
    </citation>
    <scope>NUCLEOTIDE SEQUENCE [LARGE SCALE GENOMIC DNA]</scope>
    <source>
        <strain evidence="2 3">CECT 7868</strain>
    </source>
</reference>